<protein>
    <submittedName>
        <fullName evidence="1">Uncharacterized protein</fullName>
    </submittedName>
</protein>
<reference evidence="1 2" key="1">
    <citation type="submission" date="2018-06" db="EMBL/GenBank/DDBJ databases">
        <authorList>
            <consortium name="Pathogen Informatics"/>
            <person name="Doyle S."/>
        </authorList>
    </citation>
    <scope>NUCLEOTIDE SEQUENCE [LARGE SCALE GENOMIC DNA]</scope>
    <source>
        <strain evidence="1 2">NCTC13229</strain>
    </source>
</reference>
<name>A0AB38F5A3_RHOWR</name>
<sequence>MVPLRYHVTSVLNRASISRYGLDWSRMGAAPGIAGSRRPEQEGCFLAADEWERDWFIQMNNTGGAVDVWEVHGINADDLIQSPEGHYFFPAVIPATELRLIQRDLPPGRRG</sequence>
<dbReference type="Proteomes" id="UP000251211">
    <property type="component" value="Unassembled WGS sequence"/>
</dbReference>
<evidence type="ECO:0000313" key="1">
    <source>
        <dbReference type="EMBL" id="SPZ34396.1"/>
    </source>
</evidence>
<gene>
    <name evidence="1" type="ORF">NCTC13229_00192</name>
</gene>
<comment type="caution">
    <text evidence="1">The sequence shown here is derived from an EMBL/GenBank/DDBJ whole genome shotgun (WGS) entry which is preliminary data.</text>
</comment>
<dbReference type="AlphaFoldDB" id="A0AB38F5A3"/>
<evidence type="ECO:0000313" key="2">
    <source>
        <dbReference type="Proteomes" id="UP000251211"/>
    </source>
</evidence>
<accession>A0AB38F5A3</accession>
<organism evidence="1 2">
    <name type="scientific">Rhodococcus wratislaviensis</name>
    <name type="common">Tsukamurella wratislaviensis</name>
    <dbReference type="NCBI Taxonomy" id="44752"/>
    <lineage>
        <taxon>Bacteria</taxon>
        <taxon>Bacillati</taxon>
        <taxon>Actinomycetota</taxon>
        <taxon>Actinomycetes</taxon>
        <taxon>Mycobacteriales</taxon>
        <taxon>Nocardiaceae</taxon>
        <taxon>Rhodococcus</taxon>
    </lineage>
</organism>
<proteinExistence type="predicted"/>
<dbReference type="EMBL" id="UAUI01000001">
    <property type="protein sequence ID" value="SPZ34396.1"/>
    <property type="molecule type" value="Genomic_DNA"/>
</dbReference>